<proteinExistence type="predicted"/>
<comment type="caution">
    <text evidence="1">The sequence shown here is derived from an EMBL/GenBank/DDBJ whole genome shotgun (WGS) entry which is preliminary data.</text>
</comment>
<protein>
    <recommendedName>
        <fullName evidence="3">Transcription factor IIIC 90kDa subunit N-terminal domain-containing protein</fullName>
    </recommendedName>
</protein>
<dbReference type="SUPFAM" id="SSF50978">
    <property type="entry name" value="WD40 repeat-like"/>
    <property type="match status" value="1"/>
</dbReference>
<keyword evidence="2" id="KW-1185">Reference proteome</keyword>
<dbReference type="Proteomes" id="UP001150062">
    <property type="component" value="Unassembled WGS sequence"/>
</dbReference>
<sequence>MDKFFKLAKFSNFSNHVIWSKNGLIGVNAGDFIIFSEQNAPQIKKCKQLASKPKFLQILSKIDLIQSVYFPETSPFRIMSFQKRNIANNSIRSYSILDNYFLHKNLVVACTVLHQIEVFFVNNDLDFETVADMNNQIYSRLQAPPKQKTSRGKKIYDYLNQLSALDVEWLPKVIINDNKFAILLISFKSGDIQLWKLKEPNSKMEYLDTIHLTEDWVNSLKCTKTKKKNNFYIACSLSSGQVIIINLSISQENENENEDENISMDIENENNENKLNVEFKIIYEFFEKDLLSPSLVLKWSSIIPSGHLIPRLAIAKNCLLYIWDQKMGIFGISAHKSPINSLEWGVGDKIIYSSGKKEGVKSWKIKLTQNETSIVEKEVSIKYDKNIPVLSLGLSPHSSILLLVQRMGIVNMELPSEKVQTQNNFFYINNKKNNLYAMNYLLENSGYNCMDVFFAIKQYESFQEMVFERAEQLIKTYNSQKGSIIEQLLEAKFPTKEFKTIQTANLFFYSLEKIEKFKEDIKKKIQQIEIEIVNCYIMYVFATFLSNINLINENDLLERDKKALLLMADYFTLQKKILPKKVIQQTIQVLNYFQNNDQAKILSDQTIIEQDQIKKLLPKRDVLPIVDEPIAISSIFLEKIPGEDLYFKRCAFSLKLISDEEYLICPCCSRIVEQNFNFSFPVVIEKESCLYCGNLFLKKKL</sequence>
<dbReference type="InterPro" id="IPR015943">
    <property type="entry name" value="WD40/YVTN_repeat-like_dom_sf"/>
</dbReference>
<evidence type="ECO:0000313" key="2">
    <source>
        <dbReference type="Proteomes" id="UP001150062"/>
    </source>
</evidence>
<organism evidence="1 2">
    <name type="scientific">Anaeramoeba flamelloides</name>
    <dbReference type="NCBI Taxonomy" id="1746091"/>
    <lineage>
        <taxon>Eukaryota</taxon>
        <taxon>Metamonada</taxon>
        <taxon>Anaeramoebidae</taxon>
        <taxon>Anaeramoeba</taxon>
    </lineage>
</organism>
<dbReference type="Gene3D" id="2.130.10.10">
    <property type="entry name" value="YVTN repeat-like/Quinoprotein amine dehydrogenase"/>
    <property type="match status" value="1"/>
</dbReference>
<evidence type="ECO:0008006" key="3">
    <source>
        <dbReference type="Google" id="ProtNLM"/>
    </source>
</evidence>
<dbReference type="PANTHER" id="PTHR15496:SF2">
    <property type="entry name" value="GENERAL TRANSCRIPTION FACTOR 3C POLYPEPTIDE 4"/>
    <property type="match status" value="1"/>
</dbReference>
<reference evidence="1" key="1">
    <citation type="submission" date="2022-08" db="EMBL/GenBank/DDBJ databases">
        <title>Novel sulfate-reducing endosymbionts in the free-living metamonad Anaeramoeba.</title>
        <authorList>
            <person name="Jerlstrom-Hultqvist J."/>
            <person name="Cepicka I."/>
            <person name="Gallot-Lavallee L."/>
            <person name="Salas-Leiva D."/>
            <person name="Curtis B.A."/>
            <person name="Zahonova K."/>
            <person name="Pipaliya S."/>
            <person name="Dacks J."/>
            <person name="Roger A.J."/>
        </authorList>
    </citation>
    <scope>NUCLEOTIDE SEQUENCE</scope>
    <source>
        <strain evidence="1">Schooner1</strain>
    </source>
</reference>
<dbReference type="InterPro" id="IPR044230">
    <property type="entry name" value="GTF3C4"/>
</dbReference>
<accession>A0ABQ8X4G5</accession>
<gene>
    <name evidence="1" type="ORF">M0813_09801</name>
</gene>
<dbReference type="InterPro" id="IPR036322">
    <property type="entry name" value="WD40_repeat_dom_sf"/>
</dbReference>
<dbReference type="EMBL" id="JAOAOG010000334">
    <property type="protein sequence ID" value="KAJ6227562.1"/>
    <property type="molecule type" value="Genomic_DNA"/>
</dbReference>
<evidence type="ECO:0000313" key="1">
    <source>
        <dbReference type="EMBL" id="KAJ6227562.1"/>
    </source>
</evidence>
<dbReference type="PANTHER" id="PTHR15496">
    <property type="entry name" value="GENERAL TRANSCRIPTION FACTOR 3C POLYPEPTIDE 4 FAMILY"/>
    <property type="match status" value="1"/>
</dbReference>
<name>A0ABQ8X4G5_9EUKA</name>